<evidence type="ECO:0000313" key="6">
    <source>
        <dbReference type="EMBL" id="BDR52415.1"/>
    </source>
</evidence>
<dbReference type="InterPro" id="IPR010982">
    <property type="entry name" value="Lambda_DNA-bd_dom_sf"/>
</dbReference>
<evidence type="ECO:0000256" key="3">
    <source>
        <dbReference type="ARBA" id="ARBA00023163"/>
    </source>
</evidence>
<dbReference type="SUPFAM" id="SSF53822">
    <property type="entry name" value="Periplasmic binding protein-like I"/>
    <property type="match status" value="1"/>
</dbReference>
<dbReference type="Pfam" id="PF00356">
    <property type="entry name" value="LacI"/>
    <property type="match status" value="1"/>
</dbReference>
<dbReference type="SUPFAM" id="SSF47413">
    <property type="entry name" value="lambda repressor-like DNA-binding domains"/>
    <property type="match status" value="1"/>
</dbReference>
<feature type="domain" description="HTH lacI-type" evidence="5">
    <location>
        <begin position="26"/>
        <end position="70"/>
    </location>
</feature>
<sequence>MSERTQEAGQAGGQPSAAADADAGKVTIYDVAAASGFSPSTVSRTFSRPDRVSIATAQKVEEVANRLGYHSQLVGTRPAKDKGLVAVVVPDIGNQFFTGIIRNIQDACDKHGMNVMVLETRESATKERKTVDQVAPLVAGIILISSRMPDAMIRKCAQLRPLVCVNRDVRGVPGISIDVPAGARQAVDHLYRLGYRSISYLDGPATSWSGGLRWREIVKQGEAKGMAVWRSQPFAPTFYGGYTFAEQYLKNPSGALIAHNDLMAIGFIAAMRHYGFRCPEDISVIGFDNDMMSMISNPPLTTIHMSLSSLGSFAAQLLFQRLAGAHVQQLNDSSIPSLVPARLIVRQSTGPASHRARPSAQPVGA</sequence>
<dbReference type="PANTHER" id="PTHR30146:SF109">
    <property type="entry name" value="HTH-TYPE TRANSCRIPTIONAL REGULATOR GALS"/>
    <property type="match status" value="1"/>
</dbReference>
<dbReference type="SMART" id="SM00354">
    <property type="entry name" value="HTH_LACI"/>
    <property type="match status" value="1"/>
</dbReference>
<keyword evidence="7" id="KW-1185">Reference proteome</keyword>
<evidence type="ECO:0000256" key="2">
    <source>
        <dbReference type="ARBA" id="ARBA00023125"/>
    </source>
</evidence>
<dbReference type="EMBL" id="AP026798">
    <property type="protein sequence ID" value="BDR52415.1"/>
    <property type="molecule type" value="Genomic_DNA"/>
</dbReference>
<dbReference type="Gene3D" id="3.40.50.2300">
    <property type="match status" value="2"/>
</dbReference>
<dbReference type="Proteomes" id="UP001321766">
    <property type="component" value="Chromosome"/>
</dbReference>
<protein>
    <submittedName>
        <fullName evidence="6">LacI family transcriptional regulator</fullName>
    </submittedName>
</protein>
<keyword evidence="3" id="KW-0804">Transcription</keyword>
<dbReference type="Gene3D" id="1.10.260.40">
    <property type="entry name" value="lambda repressor-like DNA-binding domains"/>
    <property type="match status" value="1"/>
</dbReference>
<dbReference type="PROSITE" id="PS50932">
    <property type="entry name" value="HTH_LACI_2"/>
    <property type="match status" value="1"/>
</dbReference>
<name>A0ABM8B6D2_9BIFI</name>
<feature type="region of interest" description="Disordered" evidence="4">
    <location>
        <begin position="1"/>
        <end position="21"/>
    </location>
</feature>
<keyword evidence="1" id="KW-0805">Transcription regulation</keyword>
<organism evidence="6 7">
    <name type="scientific">Bombiscardovia nodaiensis</name>
    <dbReference type="NCBI Taxonomy" id="2932181"/>
    <lineage>
        <taxon>Bacteria</taxon>
        <taxon>Bacillati</taxon>
        <taxon>Actinomycetota</taxon>
        <taxon>Actinomycetes</taxon>
        <taxon>Bifidobacteriales</taxon>
        <taxon>Bifidobacteriaceae</taxon>
        <taxon>Bombiscardovia</taxon>
    </lineage>
</organism>
<evidence type="ECO:0000256" key="1">
    <source>
        <dbReference type="ARBA" id="ARBA00023015"/>
    </source>
</evidence>
<dbReference type="InterPro" id="IPR028082">
    <property type="entry name" value="Peripla_BP_I"/>
</dbReference>
<accession>A0ABM8B6D2</accession>
<dbReference type="Pfam" id="PF13377">
    <property type="entry name" value="Peripla_BP_3"/>
    <property type="match status" value="1"/>
</dbReference>
<evidence type="ECO:0000259" key="5">
    <source>
        <dbReference type="PROSITE" id="PS50932"/>
    </source>
</evidence>
<evidence type="ECO:0000256" key="4">
    <source>
        <dbReference type="SAM" id="MobiDB-lite"/>
    </source>
</evidence>
<dbReference type="InterPro" id="IPR046335">
    <property type="entry name" value="LacI/GalR-like_sensor"/>
</dbReference>
<dbReference type="InterPro" id="IPR000843">
    <property type="entry name" value="HTH_LacI"/>
</dbReference>
<dbReference type="PANTHER" id="PTHR30146">
    <property type="entry name" value="LACI-RELATED TRANSCRIPTIONAL REPRESSOR"/>
    <property type="match status" value="1"/>
</dbReference>
<reference evidence="6 7" key="1">
    <citation type="journal article" date="2023" name="Microbiol. Spectr.">
        <title>Symbiosis of Carpenter Bees with Uncharacterized Lactic Acid Bacteria Showing NAD Auxotrophy.</title>
        <authorList>
            <person name="Kawasaki S."/>
            <person name="Ozawa K."/>
            <person name="Mori T."/>
            <person name="Yamamoto A."/>
            <person name="Ito M."/>
            <person name="Ohkuma M."/>
            <person name="Sakamoto M."/>
            <person name="Matsutani M."/>
        </authorList>
    </citation>
    <scope>NUCLEOTIDE SEQUENCE [LARGE SCALE GENOMIC DNA]</scope>
    <source>
        <strain evidence="6 7">Kim37-2</strain>
    </source>
</reference>
<dbReference type="CDD" id="cd06267">
    <property type="entry name" value="PBP1_LacI_sugar_binding-like"/>
    <property type="match status" value="1"/>
</dbReference>
<dbReference type="CDD" id="cd01392">
    <property type="entry name" value="HTH_LacI"/>
    <property type="match status" value="1"/>
</dbReference>
<keyword evidence="2" id="KW-0238">DNA-binding</keyword>
<gene>
    <name evidence="6" type="ORF">KIM372_03220</name>
</gene>
<evidence type="ECO:0000313" key="7">
    <source>
        <dbReference type="Proteomes" id="UP001321766"/>
    </source>
</evidence>
<proteinExistence type="predicted"/>